<keyword evidence="1" id="KW-0064">Aspartyl protease</keyword>
<dbReference type="InterPro" id="IPR001878">
    <property type="entry name" value="Znf_CCHC"/>
</dbReference>
<proteinExistence type="predicted"/>
<keyword evidence="6" id="KW-1185">Reference proteome</keyword>
<keyword evidence="2" id="KW-0863">Zinc-finger</keyword>
<dbReference type="Pfam" id="PF13976">
    <property type="entry name" value="gag_pre-integrs"/>
    <property type="match status" value="1"/>
</dbReference>
<dbReference type="Pfam" id="PF22936">
    <property type="entry name" value="Pol_BBD"/>
    <property type="match status" value="1"/>
</dbReference>
<dbReference type="SUPFAM" id="SSF56672">
    <property type="entry name" value="DNA/RNA polymerases"/>
    <property type="match status" value="1"/>
</dbReference>
<dbReference type="SUPFAM" id="SSF57756">
    <property type="entry name" value="Retrovirus zinc finger-like domains"/>
    <property type="match status" value="1"/>
</dbReference>
<feature type="domain" description="CCHC-type" evidence="3">
    <location>
        <begin position="251"/>
        <end position="266"/>
    </location>
</feature>
<dbReference type="GO" id="GO:0015074">
    <property type="term" value="P:DNA integration"/>
    <property type="evidence" value="ECO:0007669"/>
    <property type="project" value="InterPro"/>
</dbReference>
<dbReference type="Proteomes" id="UP001188597">
    <property type="component" value="Unassembled WGS sequence"/>
</dbReference>
<evidence type="ECO:0000259" key="4">
    <source>
        <dbReference type="PROSITE" id="PS50994"/>
    </source>
</evidence>
<dbReference type="GO" id="GO:0003676">
    <property type="term" value="F:nucleic acid binding"/>
    <property type="evidence" value="ECO:0007669"/>
    <property type="project" value="InterPro"/>
</dbReference>
<dbReference type="PROSITE" id="PS50158">
    <property type="entry name" value="ZF_CCHC"/>
    <property type="match status" value="1"/>
</dbReference>
<dbReference type="InterPro" id="IPR013103">
    <property type="entry name" value="RVT_2"/>
</dbReference>
<dbReference type="Pfam" id="PF00665">
    <property type="entry name" value="rve"/>
    <property type="match status" value="1"/>
</dbReference>
<evidence type="ECO:0000256" key="1">
    <source>
        <dbReference type="ARBA" id="ARBA00022750"/>
    </source>
</evidence>
<dbReference type="PANTHER" id="PTHR11439">
    <property type="entry name" value="GAG-POL-RELATED RETROTRANSPOSON"/>
    <property type="match status" value="1"/>
</dbReference>
<dbReference type="PROSITE" id="PS50994">
    <property type="entry name" value="INTEGRASE"/>
    <property type="match status" value="1"/>
</dbReference>
<reference evidence="5" key="1">
    <citation type="submission" date="2022-12" db="EMBL/GenBank/DDBJ databases">
        <title>Draft genome assemblies for two species of Escallonia (Escalloniales).</title>
        <authorList>
            <person name="Chanderbali A."/>
            <person name="Dervinis C."/>
            <person name="Anghel I."/>
            <person name="Soltis D."/>
            <person name="Soltis P."/>
            <person name="Zapata F."/>
        </authorList>
    </citation>
    <scope>NUCLEOTIDE SEQUENCE</scope>
    <source>
        <strain evidence="5">UCBG64.0493</strain>
        <tissue evidence="5">Leaf</tissue>
    </source>
</reference>
<organism evidence="5 6">
    <name type="scientific">Escallonia herrerae</name>
    <dbReference type="NCBI Taxonomy" id="1293975"/>
    <lineage>
        <taxon>Eukaryota</taxon>
        <taxon>Viridiplantae</taxon>
        <taxon>Streptophyta</taxon>
        <taxon>Embryophyta</taxon>
        <taxon>Tracheophyta</taxon>
        <taxon>Spermatophyta</taxon>
        <taxon>Magnoliopsida</taxon>
        <taxon>eudicotyledons</taxon>
        <taxon>Gunneridae</taxon>
        <taxon>Pentapetalae</taxon>
        <taxon>asterids</taxon>
        <taxon>campanulids</taxon>
        <taxon>Escalloniales</taxon>
        <taxon>Escalloniaceae</taxon>
        <taxon>Escallonia</taxon>
    </lineage>
</organism>
<dbReference type="InterPro" id="IPR054722">
    <property type="entry name" value="PolX-like_BBD"/>
</dbReference>
<feature type="domain" description="Integrase catalytic" evidence="4">
    <location>
        <begin position="474"/>
        <end position="640"/>
    </location>
</feature>
<dbReference type="InterPro" id="IPR012337">
    <property type="entry name" value="RNaseH-like_sf"/>
</dbReference>
<keyword evidence="1" id="KW-0645">Protease</keyword>
<evidence type="ECO:0000259" key="3">
    <source>
        <dbReference type="PROSITE" id="PS50158"/>
    </source>
</evidence>
<keyword evidence="1" id="KW-0378">Hydrolase</keyword>
<dbReference type="InterPro" id="IPR036875">
    <property type="entry name" value="Znf_CCHC_sf"/>
</dbReference>
<evidence type="ECO:0000313" key="5">
    <source>
        <dbReference type="EMBL" id="KAK3010974.1"/>
    </source>
</evidence>
<sequence length="1163" mass="132275">MEPNNSGSNSTNYGMEKLVGTNYNYWRLCMEAYLQGQDLWDLVDSADSDIPNDTPENAEPRRKWKIKCGKALFALRTSISKEHIDHIRDVNSPKEVWRTLERLFTKKNTARLQLLENELAGLMQGGMSISDYFLKIKNICSEISELDVDEPVSEARLRRYLIRGLRKEYMPFVTSVQGWASQPSVEELENLLSNQEALAKQMSLQTESNDVLFSKENSKSKHFSEAIGGSKNVGESSHSEKNNQLRWKNVRCYRCRQLGHVKRMCRVKLVDENANMVTDEASDQPKWEQCFSSVVAEALANTSATFSAPVNYEKEWIIDSGCSHHVTGNDSLFSELHQHSGDKVIITADNSVHPVEKEGNVCIASERLKEDDIVLSNVYHVPGLRKNLVSVSQITNSGKYVLFGPEDVKILDNVKNIGADVLVVGEKRDSLFVMSAVEAYVEKTSRNDGASIWHARLGHVGYQMLQQISSKKLVDGIPVIKDPPKDLMGPTRTLSYSGFRYMMVIVDDFSRYSWVYFLNEKNEAFSKFLEFESTIKREFGSKIRCLRTDNGGEFMSSEFLQHCEAEGINRQMTCPKTPQQNGVVERKIGHMSQVSLSWLHAKNLPRELWAEAMRCACHVINRLPPWLGIKSPFELLYNVKPDVSHLRVFGSICFVHVSKSDRTKLDPKSKKCLFIGYDLNRKGWRCMDPVTKRCITSRNVVFDEVSLYYSPQKLVTEVVDSDFELTEKGVDSTNRELSSQNVECSTHQDDFRARGSTQNSEGILNSSTLENDNEVRCALRRSAREKRHPSYLKDYEVQLDVKNAFLYGELDRAVFMEQPQGFVSKQFPHYVCLLKKALYGLKQAPRAWYGKIAQYLTFCGFKVSDSDSSMFVKLESGKHVIVLLYVDDMIITGDDNVGISCLRNDLSIRFEMKNLGEIGCFLGLEVQKLEDGYFVSQKGYAQSLLERFNMGESKSMSTPMEPNMKLKKDEGKLLEEGRKFRQLVGSLIYLTITRPEIAYSVGVVSQFMDKPQISHLNAAKRILRYVKGTLEYGLRYKKSDSFILSGFVDADWAGDVNDRRSTTGYCFDTGSAAISWCSKKQHNVTLSSTEAEYAAATMATQECVWLKRLINDIYAKVDYVIPIHCDNESAIKLAEILCFTLARNTLKFNIILSERRCLNRKLP</sequence>
<protein>
    <submittedName>
        <fullName evidence="5">Uncharacterized protein</fullName>
    </submittedName>
</protein>
<dbReference type="SUPFAM" id="SSF53098">
    <property type="entry name" value="Ribonuclease H-like"/>
    <property type="match status" value="1"/>
</dbReference>
<dbReference type="Gene3D" id="3.30.420.10">
    <property type="entry name" value="Ribonuclease H-like superfamily/Ribonuclease H"/>
    <property type="match status" value="1"/>
</dbReference>
<evidence type="ECO:0000313" key="6">
    <source>
        <dbReference type="Proteomes" id="UP001188597"/>
    </source>
</evidence>
<dbReference type="Pfam" id="PF25597">
    <property type="entry name" value="SH3_retrovirus"/>
    <property type="match status" value="1"/>
</dbReference>
<dbReference type="AlphaFoldDB" id="A0AA88VNM5"/>
<keyword evidence="2" id="KW-0479">Metal-binding</keyword>
<dbReference type="EMBL" id="JAVXUP010001493">
    <property type="protein sequence ID" value="KAK3010974.1"/>
    <property type="molecule type" value="Genomic_DNA"/>
</dbReference>
<dbReference type="PANTHER" id="PTHR11439:SF481">
    <property type="entry name" value="REVERSE TRANSCRIPTASE TY1_COPIA-TYPE DOMAIN-CONTAINING PROTEIN"/>
    <property type="match status" value="1"/>
</dbReference>
<accession>A0AA88VNM5</accession>
<dbReference type="GO" id="GO:0008270">
    <property type="term" value="F:zinc ion binding"/>
    <property type="evidence" value="ECO:0007669"/>
    <property type="project" value="UniProtKB-KW"/>
</dbReference>
<gene>
    <name evidence="5" type="ORF">RJ639_010854</name>
</gene>
<dbReference type="InterPro" id="IPR025724">
    <property type="entry name" value="GAG-pre-integrase_dom"/>
</dbReference>
<name>A0AA88VNM5_9ASTE</name>
<dbReference type="GO" id="GO:0004190">
    <property type="term" value="F:aspartic-type endopeptidase activity"/>
    <property type="evidence" value="ECO:0007669"/>
    <property type="project" value="UniProtKB-KW"/>
</dbReference>
<dbReference type="Pfam" id="PF07727">
    <property type="entry name" value="RVT_2"/>
    <property type="match status" value="1"/>
</dbReference>
<dbReference type="InterPro" id="IPR036397">
    <property type="entry name" value="RNaseH_sf"/>
</dbReference>
<comment type="caution">
    <text evidence="5">The sequence shown here is derived from an EMBL/GenBank/DDBJ whole genome shotgun (WGS) entry which is preliminary data.</text>
</comment>
<evidence type="ECO:0000256" key="2">
    <source>
        <dbReference type="PROSITE-ProRule" id="PRU00047"/>
    </source>
</evidence>
<dbReference type="CDD" id="cd09272">
    <property type="entry name" value="RNase_HI_RT_Ty1"/>
    <property type="match status" value="1"/>
</dbReference>
<dbReference type="InterPro" id="IPR057670">
    <property type="entry name" value="SH3_retrovirus"/>
</dbReference>
<dbReference type="InterPro" id="IPR001584">
    <property type="entry name" value="Integrase_cat-core"/>
</dbReference>
<dbReference type="Pfam" id="PF14223">
    <property type="entry name" value="Retrotran_gag_2"/>
    <property type="match status" value="1"/>
</dbReference>
<dbReference type="InterPro" id="IPR043502">
    <property type="entry name" value="DNA/RNA_pol_sf"/>
</dbReference>
<keyword evidence="2" id="KW-0862">Zinc</keyword>